<dbReference type="Proteomes" id="UP001062846">
    <property type="component" value="Chromosome 1"/>
</dbReference>
<reference evidence="1" key="1">
    <citation type="submission" date="2022-02" db="EMBL/GenBank/DDBJ databases">
        <title>Plant Genome Project.</title>
        <authorList>
            <person name="Zhang R.-G."/>
        </authorList>
    </citation>
    <scope>NUCLEOTIDE SEQUENCE</scope>
    <source>
        <strain evidence="1">AT1</strain>
    </source>
</reference>
<evidence type="ECO:0000313" key="1">
    <source>
        <dbReference type="EMBL" id="KAI8572949.1"/>
    </source>
</evidence>
<name>A0ACC0Q6Q3_RHOML</name>
<sequence>MIKCTPIKNTNELPRTTDLPSHHKLPRQRHHIGIECESTYIVLKQPRLREPHL</sequence>
<dbReference type="EMBL" id="CM046388">
    <property type="protein sequence ID" value="KAI8572949.1"/>
    <property type="molecule type" value="Genomic_DNA"/>
</dbReference>
<evidence type="ECO:0000313" key="2">
    <source>
        <dbReference type="Proteomes" id="UP001062846"/>
    </source>
</evidence>
<accession>A0ACC0Q6Q3</accession>
<protein>
    <submittedName>
        <fullName evidence="1">Uncharacterized protein</fullName>
    </submittedName>
</protein>
<organism evidence="1 2">
    <name type="scientific">Rhododendron molle</name>
    <name type="common">Chinese azalea</name>
    <name type="synonym">Azalea mollis</name>
    <dbReference type="NCBI Taxonomy" id="49168"/>
    <lineage>
        <taxon>Eukaryota</taxon>
        <taxon>Viridiplantae</taxon>
        <taxon>Streptophyta</taxon>
        <taxon>Embryophyta</taxon>
        <taxon>Tracheophyta</taxon>
        <taxon>Spermatophyta</taxon>
        <taxon>Magnoliopsida</taxon>
        <taxon>eudicotyledons</taxon>
        <taxon>Gunneridae</taxon>
        <taxon>Pentapetalae</taxon>
        <taxon>asterids</taxon>
        <taxon>Ericales</taxon>
        <taxon>Ericaceae</taxon>
        <taxon>Ericoideae</taxon>
        <taxon>Rhodoreae</taxon>
        <taxon>Rhododendron</taxon>
    </lineage>
</organism>
<keyword evidence="2" id="KW-1185">Reference proteome</keyword>
<proteinExistence type="predicted"/>
<comment type="caution">
    <text evidence="1">The sequence shown here is derived from an EMBL/GenBank/DDBJ whole genome shotgun (WGS) entry which is preliminary data.</text>
</comment>
<gene>
    <name evidence="1" type="ORF">RHMOL_Rhmol01G0240900</name>
</gene>